<dbReference type="Pfam" id="PF00007">
    <property type="entry name" value="Cys_knot"/>
    <property type="match status" value="1"/>
</dbReference>
<evidence type="ECO:0000313" key="5">
    <source>
        <dbReference type="Proteomes" id="UP000694888"/>
    </source>
</evidence>
<protein>
    <submittedName>
        <fullName evidence="6">Glycoprotein hormone alpha subunit isoform X1</fullName>
    </submittedName>
</protein>
<evidence type="ECO:0000259" key="4">
    <source>
        <dbReference type="Pfam" id="PF00007"/>
    </source>
</evidence>
<dbReference type="GeneID" id="100533432"/>
<dbReference type="RefSeq" id="XP_035826287.1">
    <property type="nucleotide sequence ID" value="XM_035970394.1"/>
</dbReference>
<evidence type="ECO:0000256" key="2">
    <source>
        <dbReference type="ARBA" id="ARBA00022525"/>
    </source>
</evidence>
<evidence type="ECO:0000256" key="3">
    <source>
        <dbReference type="ARBA" id="ARBA00023157"/>
    </source>
</evidence>
<proteinExistence type="predicted"/>
<gene>
    <name evidence="6" type="primary">GPHA</name>
</gene>
<organism evidence="5 6">
    <name type="scientific">Aplysia californica</name>
    <name type="common">California sea hare</name>
    <dbReference type="NCBI Taxonomy" id="6500"/>
    <lineage>
        <taxon>Eukaryota</taxon>
        <taxon>Metazoa</taxon>
        <taxon>Spiralia</taxon>
        <taxon>Lophotrochozoa</taxon>
        <taxon>Mollusca</taxon>
        <taxon>Gastropoda</taxon>
        <taxon>Heterobranchia</taxon>
        <taxon>Euthyneura</taxon>
        <taxon>Tectipleura</taxon>
        <taxon>Aplysiida</taxon>
        <taxon>Aplysioidea</taxon>
        <taxon>Aplysiidae</taxon>
        <taxon>Aplysia</taxon>
    </lineage>
</organism>
<dbReference type="InterPro" id="IPR006208">
    <property type="entry name" value="Glyco_hormone_CN"/>
</dbReference>
<dbReference type="Proteomes" id="UP000694888">
    <property type="component" value="Unplaced"/>
</dbReference>
<dbReference type="InterPro" id="IPR029034">
    <property type="entry name" value="Cystine-knot_cytokine"/>
</dbReference>
<name>A0ABM1VV45_APLCA</name>
<keyword evidence="3" id="KW-1015">Disulfide bond</keyword>
<dbReference type="PANTHER" id="PTHR31129:SF2">
    <property type="entry name" value="GLYCOPROTEIN HORMONE ALPHA-2"/>
    <property type="match status" value="1"/>
</dbReference>
<comment type="subcellular location">
    <subcellularLocation>
        <location evidence="1">Secreted</location>
    </subcellularLocation>
</comment>
<feature type="domain" description="Glycoprotein hormone subunit beta" evidence="4">
    <location>
        <begin position="75"/>
        <end position="169"/>
    </location>
</feature>
<dbReference type="InterPro" id="IPR052680">
    <property type="entry name" value="Glyco_Hormone_Alpha"/>
</dbReference>
<keyword evidence="2" id="KW-0964">Secreted</keyword>
<dbReference type="PANTHER" id="PTHR31129">
    <property type="entry name" value="GLYCOPROTEIN HORMONE ALPHA-2"/>
    <property type="match status" value="1"/>
</dbReference>
<evidence type="ECO:0000256" key="1">
    <source>
        <dbReference type="ARBA" id="ARBA00004613"/>
    </source>
</evidence>
<dbReference type="Gene3D" id="2.10.90.10">
    <property type="entry name" value="Cystine-knot cytokines"/>
    <property type="match status" value="1"/>
</dbReference>
<sequence>MARALCFAVPHGPATRSEVLAMTSSWPAPTGHNSASDISSPRSSFGNCRRYLLALSIVVLFCPSVTPQRHSWEAPGCHLVGHTRTVSIPGCVSFEVTTNACRGFCVSYAIPSPSHTLAVNRNFVITSRAECCGIVDTHDVKVWVACRSGFQQKTFKSARSCQCSICRRSQ</sequence>
<reference evidence="6" key="1">
    <citation type="submission" date="2025-08" db="UniProtKB">
        <authorList>
            <consortium name="RefSeq"/>
        </authorList>
    </citation>
    <scope>IDENTIFICATION</scope>
</reference>
<keyword evidence="5" id="KW-1185">Reference proteome</keyword>
<accession>A0ABM1VV45</accession>
<evidence type="ECO:0000313" key="6">
    <source>
        <dbReference type="RefSeq" id="XP_035826287.1"/>
    </source>
</evidence>